<reference evidence="3" key="1">
    <citation type="submission" date="2022-11" db="EMBL/GenBank/DDBJ databases">
        <title>Centuries of genome instability and evolution in soft-shell clam transmissible cancer (bioRxiv).</title>
        <authorList>
            <person name="Hart S.F.M."/>
            <person name="Yonemitsu M.A."/>
            <person name="Giersch R.M."/>
            <person name="Beal B.F."/>
            <person name="Arriagada G."/>
            <person name="Davis B.W."/>
            <person name="Ostrander E.A."/>
            <person name="Goff S.P."/>
            <person name="Metzger M.J."/>
        </authorList>
    </citation>
    <scope>NUCLEOTIDE SEQUENCE</scope>
    <source>
        <strain evidence="3">MELC-2E11</strain>
        <tissue evidence="3">Siphon/mantle</tissue>
    </source>
</reference>
<sequence length="377" mass="42817">MTSVGVQAEITDPEGILGVIRSFRSQLLEIRDVNETLVDLRKTRESSIQRTLSLSERLSDKIGDLLSGAQTMETLLHEDCDAISTCKRELEDLINENERLEHELGGHEVHVTEGDVQMEQRLNGNAGFVEAELSQRLDDLVRINERLADAEKRYTQECEAMKAESSEFDVERSRLLGMLDYTNELTLARLVGQQTDKNDDSGRDLAKRLVDHHKNTLEHRQLSKEASSDTHVDEEEQVDHGRLLHRCHKTTHLSIDFAENEEEFTETEVINQNDAHSDLKQEQEDKPEVGPSNEENEKNDDNTPPVDESVEQVKRFVSTVINQETSTSHAGVSLIAKLRGRMKSASTPDPSRSSRFKLNAASSLRRLSPTNWRKRTR</sequence>
<dbReference type="EMBL" id="CP111019">
    <property type="protein sequence ID" value="WAR13255.1"/>
    <property type="molecule type" value="Genomic_DNA"/>
</dbReference>
<feature type="compositionally biased region" description="Basic and acidic residues" evidence="2">
    <location>
        <begin position="275"/>
        <end position="288"/>
    </location>
</feature>
<organism evidence="3 4">
    <name type="scientific">Mya arenaria</name>
    <name type="common">Soft-shell clam</name>
    <dbReference type="NCBI Taxonomy" id="6604"/>
    <lineage>
        <taxon>Eukaryota</taxon>
        <taxon>Metazoa</taxon>
        <taxon>Spiralia</taxon>
        <taxon>Lophotrochozoa</taxon>
        <taxon>Mollusca</taxon>
        <taxon>Bivalvia</taxon>
        <taxon>Autobranchia</taxon>
        <taxon>Heteroconchia</taxon>
        <taxon>Euheterodonta</taxon>
        <taxon>Imparidentia</taxon>
        <taxon>Neoheterodontei</taxon>
        <taxon>Myida</taxon>
        <taxon>Myoidea</taxon>
        <taxon>Myidae</taxon>
        <taxon>Mya</taxon>
    </lineage>
</organism>
<evidence type="ECO:0000256" key="1">
    <source>
        <dbReference type="SAM" id="Coils"/>
    </source>
</evidence>
<feature type="compositionally biased region" description="Basic and acidic residues" evidence="2">
    <location>
        <begin position="213"/>
        <end position="231"/>
    </location>
</feature>
<feature type="region of interest" description="Disordered" evidence="2">
    <location>
        <begin position="341"/>
        <end position="377"/>
    </location>
</feature>
<keyword evidence="4" id="KW-1185">Reference proteome</keyword>
<accession>A0ABY7EVD9</accession>
<gene>
    <name evidence="3" type="ORF">MAR_027435</name>
</gene>
<proteinExistence type="predicted"/>
<feature type="region of interest" description="Disordered" evidence="2">
    <location>
        <begin position="275"/>
        <end position="307"/>
    </location>
</feature>
<feature type="coiled-coil region" evidence="1">
    <location>
        <begin position="83"/>
        <end position="164"/>
    </location>
</feature>
<feature type="compositionally biased region" description="Polar residues" evidence="2">
    <location>
        <begin position="344"/>
        <end position="353"/>
    </location>
</feature>
<feature type="region of interest" description="Disordered" evidence="2">
    <location>
        <begin position="213"/>
        <end position="238"/>
    </location>
</feature>
<keyword evidence="1" id="KW-0175">Coiled coil</keyword>
<protein>
    <submittedName>
        <fullName evidence="3">Uncharacterized protein</fullName>
    </submittedName>
</protein>
<evidence type="ECO:0000313" key="3">
    <source>
        <dbReference type="EMBL" id="WAR13255.1"/>
    </source>
</evidence>
<dbReference type="Proteomes" id="UP001164746">
    <property type="component" value="Chromosome 8"/>
</dbReference>
<evidence type="ECO:0000256" key="2">
    <source>
        <dbReference type="SAM" id="MobiDB-lite"/>
    </source>
</evidence>
<name>A0ABY7EVD9_MYAAR</name>
<evidence type="ECO:0000313" key="4">
    <source>
        <dbReference type="Proteomes" id="UP001164746"/>
    </source>
</evidence>